<gene>
    <name evidence="1" type="ORF">WN48_06663</name>
</gene>
<proteinExistence type="predicted"/>
<name>A0A310SK22_9HYME</name>
<dbReference type="Pfam" id="PF01963">
    <property type="entry name" value="TraB_PrgY_gumN"/>
    <property type="match status" value="1"/>
</dbReference>
<dbReference type="PANTHER" id="PTHR21530">
    <property type="entry name" value="PHEROMONE SHUTDOWN PROTEIN"/>
    <property type="match status" value="1"/>
</dbReference>
<dbReference type="Proteomes" id="UP000250275">
    <property type="component" value="Unassembled WGS sequence"/>
</dbReference>
<keyword evidence="2" id="KW-1185">Reference proteome</keyword>
<dbReference type="OrthoDB" id="48306at2759"/>
<dbReference type="InterPro" id="IPR046345">
    <property type="entry name" value="TraB_PrgY-like"/>
</dbReference>
<dbReference type="EMBL" id="KQ760505">
    <property type="protein sequence ID" value="OAD60079.1"/>
    <property type="molecule type" value="Genomic_DNA"/>
</dbReference>
<dbReference type="CDD" id="cd14726">
    <property type="entry name" value="TraB_PrgY-like"/>
    <property type="match status" value="1"/>
</dbReference>
<organism evidence="1 2">
    <name type="scientific">Eufriesea mexicana</name>
    <dbReference type="NCBI Taxonomy" id="516756"/>
    <lineage>
        <taxon>Eukaryota</taxon>
        <taxon>Metazoa</taxon>
        <taxon>Ecdysozoa</taxon>
        <taxon>Arthropoda</taxon>
        <taxon>Hexapoda</taxon>
        <taxon>Insecta</taxon>
        <taxon>Pterygota</taxon>
        <taxon>Neoptera</taxon>
        <taxon>Endopterygota</taxon>
        <taxon>Hymenoptera</taxon>
        <taxon>Apocrita</taxon>
        <taxon>Aculeata</taxon>
        <taxon>Apoidea</taxon>
        <taxon>Anthophila</taxon>
        <taxon>Apidae</taxon>
        <taxon>Eufriesea</taxon>
    </lineage>
</organism>
<evidence type="ECO:0000313" key="1">
    <source>
        <dbReference type="EMBL" id="OAD60079.1"/>
    </source>
</evidence>
<dbReference type="PANTHER" id="PTHR21530:SF7">
    <property type="entry name" value="TRAB DOMAIN-CONTAINING PROTEIN"/>
    <property type="match status" value="1"/>
</dbReference>
<dbReference type="AlphaFoldDB" id="A0A310SK22"/>
<accession>A0A310SK22</accession>
<sequence length="364" mass="41441">DIIDMNCKVRENALLPRLHCIVDAKDTNNDTSLHIQNSSEKVISNELQIDMQSVNKFENELDVAGLFVDNKKGQCKEAVGHQLRFKIHSESNKDNDTNASIQSEYDASIDEKLPETVTLLTTPEGGKLYLVGTAHFSVKSQNDIIQAVQPHIVAVELCEARINIINITEEAIYHNTKELDISRLIEILKCYGVYYGLLHIVLYRMMARLVKEFGMPPGGEFRTAFKEAKKIPNCIIQLADRSINVTFLRALRQLSWWEIIKLIWLIIQSDSCISIQDIEHYKQKCVLKQMILSLKEKYPAIEKTFITERDIYLTYHLQEAIAAQLTSKQSPRVVAVVGIGHTDGIIKNWGKVEASDILPIMWYG</sequence>
<reference evidence="1 2" key="1">
    <citation type="submission" date="2015-07" db="EMBL/GenBank/DDBJ databases">
        <title>The genome of Eufriesea mexicana.</title>
        <authorList>
            <person name="Pan H."/>
            <person name="Kapheim K."/>
        </authorList>
    </citation>
    <scope>NUCLEOTIDE SEQUENCE [LARGE SCALE GENOMIC DNA]</scope>
    <source>
        <strain evidence="1">0111107269</strain>
        <tissue evidence="1">Whole body</tissue>
    </source>
</reference>
<evidence type="ECO:0000313" key="2">
    <source>
        <dbReference type="Proteomes" id="UP000250275"/>
    </source>
</evidence>
<feature type="non-terminal residue" evidence="1">
    <location>
        <position position="1"/>
    </location>
</feature>
<protein>
    <submittedName>
        <fullName evidence="1">TraB domain-containing protein</fullName>
    </submittedName>
</protein>
<dbReference type="InterPro" id="IPR002816">
    <property type="entry name" value="TraB/PrgY/GumN_fam"/>
</dbReference>